<dbReference type="Pfam" id="PF11651">
    <property type="entry name" value="P22_CoatProtein"/>
    <property type="match status" value="1"/>
</dbReference>
<organism evidence="1 2">
    <name type="scientific">Rhodomicrobium udaipurense</name>
    <dbReference type="NCBI Taxonomy" id="1202716"/>
    <lineage>
        <taxon>Bacteria</taxon>
        <taxon>Pseudomonadati</taxon>
        <taxon>Pseudomonadota</taxon>
        <taxon>Alphaproteobacteria</taxon>
        <taxon>Hyphomicrobiales</taxon>
        <taxon>Hyphomicrobiaceae</taxon>
        <taxon>Rhodomicrobium</taxon>
    </lineage>
</organism>
<dbReference type="Proteomes" id="UP000623250">
    <property type="component" value="Unassembled WGS sequence"/>
</dbReference>
<gene>
    <name evidence="1" type="ORF">JDN41_09225</name>
</gene>
<sequence length="413" mass="44161">MASTLLTPSLIAKEGLMQLDNNLVAAKMVYRAYEAEFGESKIGDTLTIRKPVKYAVRSGSVAQMQDATEGKVQIKIDTQRGVDLRFPTKDLTLSIDRFAERYLKHPMIALANQLDLDVLSLYKSVWNWVGTPGQTLDGYKSFIAAPQRLDEMAVPSPRTACLSPADFYGMASSFTSLHVPDVAKTALEKSRLPLVGNTDCYASQNVVNYTVGNHAGTPVISATASANGVTNTGVTTWLATKDTDETAILVDGLTEGATLNAGDVFTIAGVHAVSPVTKQVLPYLQQFVVKAPVTATGTADAVKVSPAIIVSSQYQTVSAAPAANAALTFAGAAGANYPQNLVFHENAFALCMVPMELPEGAAKKARQSYNGLSIRVICDYDIVNDINMWRLDILYGVKPIYPDLATRLSGSAA</sequence>
<keyword evidence="2" id="KW-1185">Reference proteome</keyword>
<dbReference type="AlphaFoldDB" id="A0A8I1GI86"/>
<dbReference type="EMBL" id="JAEMUK010000017">
    <property type="protein sequence ID" value="MBJ7543742.1"/>
    <property type="molecule type" value="Genomic_DNA"/>
</dbReference>
<evidence type="ECO:0000313" key="2">
    <source>
        <dbReference type="Proteomes" id="UP000623250"/>
    </source>
</evidence>
<name>A0A8I1GI86_9HYPH</name>
<evidence type="ECO:0008006" key="3">
    <source>
        <dbReference type="Google" id="ProtNLM"/>
    </source>
</evidence>
<dbReference type="RefSeq" id="WP_199502392.1">
    <property type="nucleotide sequence ID" value="NZ_JAEMUK010000017.1"/>
</dbReference>
<accession>A0A8I1GI86</accession>
<reference evidence="1 2" key="1">
    <citation type="submission" date="2020-12" db="EMBL/GenBank/DDBJ databases">
        <title>Revised draft genomes of Rhodomicrobium vannielii ATCC 17100 and Rhodomicrobium udaipurense JA643.</title>
        <authorList>
            <person name="Conners E.M."/>
            <person name="Davenport E.J."/>
            <person name="Bose A."/>
        </authorList>
    </citation>
    <scope>NUCLEOTIDE SEQUENCE [LARGE SCALE GENOMIC DNA]</scope>
    <source>
        <strain evidence="1 2">JA643</strain>
    </source>
</reference>
<evidence type="ECO:0000313" key="1">
    <source>
        <dbReference type="EMBL" id="MBJ7543742.1"/>
    </source>
</evidence>
<proteinExistence type="predicted"/>
<comment type="caution">
    <text evidence="1">The sequence shown here is derived from an EMBL/GenBank/DDBJ whole genome shotgun (WGS) entry which is preliminary data.</text>
</comment>
<protein>
    <recommendedName>
        <fullName evidence="3">Coat protein</fullName>
    </recommendedName>
</protein>
<dbReference type="InterPro" id="IPR024659">
    <property type="entry name" value="Phage_coat_Gp5"/>
</dbReference>
<dbReference type="Gene3D" id="2.40.30.240">
    <property type="match status" value="1"/>
</dbReference>